<dbReference type="EMBL" id="BNCO01000057">
    <property type="protein sequence ID" value="GIL63398.1"/>
    <property type="molecule type" value="Genomic_DNA"/>
</dbReference>
<gene>
    <name evidence="2" type="ORF">Vafri_17444</name>
</gene>
<sequence length="137" mass="14497">MANSPTVAMKALILLGAFLTDIVRPSSDGSTGGSSISEPSRNYSNIDITHNIFCAPTTFPAGVNWTTRMELVPRFDASASLVEADGDSALVTNSSQPSMLDATFCGVDEDVNDAGNHLESVKERDLLFPTVAFVGKL</sequence>
<feature type="chain" id="PRO_5035252267" evidence="1">
    <location>
        <begin position="26"/>
        <end position="137"/>
    </location>
</feature>
<keyword evidence="3" id="KW-1185">Reference proteome</keyword>
<proteinExistence type="predicted"/>
<feature type="signal peptide" evidence="1">
    <location>
        <begin position="1"/>
        <end position="25"/>
    </location>
</feature>
<evidence type="ECO:0000256" key="1">
    <source>
        <dbReference type="SAM" id="SignalP"/>
    </source>
</evidence>
<evidence type="ECO:0000313" key="2">
    <source>
        <dbReference type="EMBL" id="GIL63398.1"/>
    </source>
</evidence>
<name>A0A8J4BJC1_9CHLO</name>
<protein>
    <submittedName>
        <fullName evidence="2">Uncharacterized protein</fullName>
    </submittedName>
</protein>
<dbReference type="AlphaFoldDB" id="A0A8J4BJC1"/>
<evidence type="ECO:0000313" key="3">
    <source>
        <dbReference type="Proteomes" id="UP000747399"/>
    </source>
</evidence>
<reference evidence="2" key="1">
    <citation type="journal article" date="2021" name="Proc. Natl. Acad. Sci. U.S.A.">
        <title>Three genomes in the algal genus Volvox reveal the fate of a haploid sex-determining region after a transition to homothallism.</title>
        <authorList>
            <person name="Yamamoto K."/>
            <person name="Hamaji T."/>
            <person name="Kawai-Toyooka H."/>
            <person name="Matsuzaki R."/>
            <person name="Takahashi F."/>
            <person name="Nishimura Y."/>
            <person name="Kawachi M."/>
            <person name="Noguchi H."/>
            <person name="Minakuchi Y."/>
            <person name="Umen J.G."/>
            <person name="Toyoda A."/>
            <person name="Nozaki H."/>
        </authorList>
    </citation>
    <scope>NUCLEOTIDE SEQUENCE</scope>
    <source>
        <strain evidence="2">NIES-3780</strain>
    </source>
</reference>
<comment type="caution">
    <text evidence="2">The sequence shown here is derived from an EMBL/GenBank/DDBJ whole genome shotgun (WGS) entry which is preliminary data.</text>
</comment>
<organism evidence="2 3">
    <name type="scientific">Volvox africanus</name>
    <dbReference type="NCBI Taxonomy" id="51714"/>
    <lineage>
        <taxon>Eukaryota</taxon>
        <taxon>Viridiplantae</taxon>
        <taxon>Chlorophyta</taxon>
        <taxon>core chlorophytes</taxon>
        <taxon>Chlorophyceae</taxon>
        <taxon>CS clade</taxon>
        <taxon>Chlamydomonadales</taxon>
        <taxon>Volvocaceae</taxon>
        <taxon>Volvox</taxon>
    </lineage>
</organism>
<dbReference type="Proteomes" id="UP000747399">
    <property type="component" value="Unassembled WGS sequence"/>
</dbReference>
<accession>A0A8J4BJC1</accession>
<keyword evidence="1" id="KW-0732">Signal</keyword>